<keyword evidence="8" id="KW-0862">Zinc</keyword>
<evidence type="ECO:0000256" key="8">
    <source>
        <dbReference type="HAMAP-Rule" id="MF_00440"/>
    </source>
</evidence>
<dbReference type="NCBIfam" id="TIGR00244">
    <property type="entry name" value="transcriptional regulator NrdR"/>
    <property type="match status" value="1"/>
</dbReference>
<feature type="domain" description="ATP-cone" evidence="9">
    <location>
        <begin position="49"/>
        <end position="139"/>
    </location>
</feature>
<name>A0ABQ4PSC0_9PROT</name>
<sequence>MRCPYCGFADTQVKDSRPAEDGASIRRRRQCPACEGRFTTFERVQLRELKVIKRDGVRELFDRDKLQRSVTIALRKRDVPEERIDHLVSGIVRRLETSGENEISTSTVGQYVLDALGETDPVAFVRYASVYRDFREAEDFNRFVDDELTALKTNLHNRPSLKDE</sequence>
<dbReference type="Pfam" id="PF03477">
    <property type="entry name" value="ATP-cone"/>
    <property type="match status" value="1"/>
</dbReference>
<protein>
    <recommendedName>
        <fullName evidence="8">Transcriptional repressor NrdR</fullName>
    </recommendedName>
</protein>
<evidence type="ECO:0000256" key="4">
    <source>
        <dbReference type="ARBA" id="ARBA00022840"/>
    </source>
</evidence>
<evidence type="ECO:0000256" key="7">
    <source>
        <dbReference type="ARBA" id="ARBA00023163"/>
    </source>
</evidence>
<dbReference type="InterPro" id="IPR003796">
    <property type="entry name" value="RNR_NrdR-like"/>
</dbReference>
<dbReference type="InterPro" id="IPR005144">
    <property type="entry name" value="ATP-cone_dom"/>
</dbReference>
<keyword evidence="11" id="KW-1185">Reference proteome</keyword>
<dbReference type="RefSeq" id="WP_284358359.1">
    <property type="nucleotide sequence ID" value="NZ_BPFZ01000001.1"/>
</dbReference>
<keyword evidence="4 8" id="KW-0067">ATP-binding</keyword>
<evidence type="ECO:0000256" key="2">
    <source>
        <dbReference type="ARBA" id="ARBA00022741"/>
    </source>
</evidence>
<keyword evidence="2 8" id="KW-0547">Nucleotide-binding</keyword>
<comment type="cofactor">
    <cofactor evidence="8">
        <name>Zn(2+)</name>
        <dbReference type="ChEBI" id="CHEBI:29105"/>
    </cofactor>
    <text evidence="8">Binds 1 zinc ion.</text>
</comment>
<proteinExistence type="inferred from homology"/>
<dbReference type="PROSITE" id="PS51161">
    <property type="entry name" value="ATP_CONE"/>
    <property type="match status" value="1"/>
</dbReference>
<evidence type="ECO:0000313" key="10">
    <source>
        <dbReference type="EMBL" id="GIU65892.1"/>
    </source>
</evidence>
<evidence type="ECO:0000256" key="6">
    <source>
        <dbReference type="ARBA" id="ARBA00023125"/>
    </source>
</evidence>
<keyword evidence="1 8" id="KW-0678">Repressor</keyword>
<accession>A0ABQ4PSC0</accession>
<keyword evidence="3 8" id="KW-0863">Zinc-finger</keyword>
<evidence type="ECO:0000256" key="5">
    <source>
        <dbReference type="ARBA" id="ARBA00023015"/>
    </source>
</evidence>
<gene>
    <name evidence="8 10" type="primary">nrdR</name>
    <name evidence="10" type="ORF">PsB1_0046</name>
</gene>
<dbReference type="Pfam" id="PF22811">
    <property type="entry name" value="Zn_ribbon_NrdR"/>
    <property type="match status" value="1"/>
</dbReference>
<evidence type="ECO:0000313" key="11">
    <source>
        <dbReference type="Proteomes" id="UP001161064"/>
    </source>
</evidence>
<reference evidence="10" key="2">
    <citation type="journal article" date="2023" name="ISME Commun">
        <title>Characterization of a bloom-associated alphaproteobacterial lineage, 'Candidatus Phycosocius': insights into freshwater algal-bacterial interactions.</title>
        <authorList>
            <person name="Tanabe Y."/>
            <person name="Yamaguchi H."/>
            <person name="Yoshida M."/>
            <person name="Kai A."/>
            <person name="Okazaki Y."/>
        </authorList>
    </citation>
    <scope>NUCLEOTIDE SEQUENCE</scope>
    <source>
        <strain evidence="10">BOTRYCO-1</strain>
    </source>
</reference>
<dbReference type="InterPro" id="IPR055173">
    <property type="entry name" value="NrdR-like_N"/>
</dbReference>
<reference evidence="10" key="1">
    <citation type="submission" date="2021-05" db="EMBL/GenBank/DDBJ databases">
        <authorList>
            <person name="Tanabe Y."/>
        </authorList>
    </citation>
    <scope>NUCLEOTIDE SEQUENCE</scope>
    <source>
        <strain evidence="10">BOTRYCO-1</strain>
    </source>
</reference>
<feature type="zinc finger region" evidence="8">
    <location>
        <begin position="3"/>
        <end position="34"/>
    </location>
</feature>
<keyword evidence="8" id="KW-0479">Metal-binding</keyword>
<dbReference type="PANTHER" id="PTHR30455:SF2">
    <property type="entry name" value="TRANSCRIPTIONAL REPRESSOR NRDR"/>
    <property type="match status" value="1"/>
</dbReference>
<dbReference type="EMBL" id="BPFZ01000001">
    <property type="protein sequence ID" value="GIU65892.1"/>
    <property type="molecule type" value="Genomic_DNA"/>
</dbReference>
<keyword evidence="5 8" id="KW-0805">Transcription regulation</keyword>
<comment type="function">
    <text evidence="8">Negatively regulates transcription of bacterial ribonucleotide reductase nrd genes and operons by binding to NrdR-boxes.</text>
</comment>
<keyword evidence="6 8" id="KW-0238">DNA-binding</keyword>
<organism evidence="10 11">
    <name type="scientific">Candidatus Phycosocius spiralis</name>
    <dbReference type="NCBI Taxonomy" id="2815099"/>
    <lineage>
        <taxon>Bacteria</taxon>
        <taxon>Pseudomonadati</taxon>
        <taxon>Pseudomonadota</taxon>
        <taxon>Alphaproteobacteria</taxon>
        <taxon>Caulobacterales</taxon>
        <taxon>Caulobacterales incertae sedis</taxon>
        <taxon>Candidatus Phycosocius</taxon>
    </lineage>
</organism>
<comment type="similarity">
    <text evidence="8">Belongs to the NrdR family.</text>
</comment>
<evidence type="ECO:0000256" key="3">
    <source>
        <dbReference type="ARBA" id="ARBA00022771"/>
    </source>
</evidence>
<dbReference type="PANTHER" id="PTHR30455">
    <property type="entry name" value="TRANSCRIPTIONAL REPRESSOR NRDR"/>
    <property type="match status" value="1"/>
</dbReference>
<dbReference type="HAMAP" id="MF_00440">
    <property type="entry name" value="NrdR"/>
    <property type="match status" value="1"/>
</dbReference>
<comment type="caution">
    <text evidence="10">The sequence shown here is derived from an EMBL/GenBank/DDBJ whole genome shotgun (WGS) entry which is preliminary data.</text>
</comment>
<evidence type="ECO:0000256" key="1">
    <source>
        <dbReference type="ARBA" id="ARBA00022491"/>
    </source>
</evidence>
<dbReference type="Proteomes" id="UP001161064">
    <property type="component" value="Unassembled WGS sequence"/>
</dbReference>
<keyword evidence="7 8" id="KW-0804">Transcription</keyword>
<evidence type="ECO:0000259" key="9">
    <source>
        <dbReference type="PROSITE" id="PS51161"/>
    </source>
</evidence>